<evidence type="ECO:0000256" key="1">
    <source>
        <dbReference type="ARBA" id="ARBA00004127"/>
    </source>
</evidence>
<dbReference type="InterPro" id="IPR023408">
    <property type="entry name" value="MscS_beta-dom_sf"/>
</dbReference>
<evidence type="ECO:0000313" key="9">
    <source>
        <dbReference type="EMBL" id="MCL2915026.1"/>
    </source>
</evidence>
<dbReference type="Pfam" id="PF00924">
    <property type="entry name" value="MS_channel_2nd"/>
    <property type="match status" value="1"/>
</dbReference>
<dbReference type="EMBL" id="JAKIKT010000006">
    <property type="protein sequence ID" value="MCL2915026.1"/>
    <property type="molecule type" value="Genomic_DNA"/>
</dbReference>
<dbReference type="PANTHER" id="PTHR30414">
    <property type="entry name" value="MINICONDUCTANCE MECHANOSENSITIVE CHANNEL YBDG"/>
    <property type="match status" value="1"/>
</dbReference>
<dbReference type="Proteomes" id="UP001202831">
    <property type="component" value="Unassembled WGS sequence"/>
</dbReference>
<name>A0ABT0N9A3_9GAMM</name>
<feature type="transmembrane region" description="Helical" evidence="6">
    <location>
        <begin position="146"/>
        <end position="166"/>
    </location>
</feature>
<feature type="transmembrane region" description="Helical" evidence="6">
    <location>
        <begin position="78"/>
        <end position="95"/>
    </location>
</feature>
<evidence type="ECO:0000259" key="8">
    <source>
        <dbReference type="Pfam" id="PF21082"/>
    </source>
</evidence>
<evidence type="ECO:0000256" key="5">
    <source>
        <dbReference type="ARBA" id="ARBA00023136"/>
    </source>
</evidence>
<comment type="subcellular location">
    <subcellularLocation>
        <location evidence="1">Endomembrane system</location>
        <topology evidence="1">Multi-pass membrane protein</topology>
    </subcellularLocation>
</comment>
<protein>
    <submittedName>
        <fullName evidence="9">Mechanosensitive ion channel family protein</fullName>
    </submittedName>
</protein>
<keyword evidence="10" id="KW-1185">Reference proteome</keyword>
<sequence>MDERLRHQIAEWLTAIGIDAQPSEGIPTLVLIIASLVTALIAYIIVRRGVIRAINVVIKRSKASWDDSFMHFKVLEKLALLVPALVINLLIPIALSEHALLSSVVDRLLSVAIVVLMIRAAYASLDAANEIADINLVSRRMPIKSFVQLCKLFLFFVGIILCISVLANQSPVIFLSSLGVATGLVMLVFRDTILGFVAGIQLAANRMVSQGDWIQMDKYGANGSIEEISLTTVKVRNWDNTLTMIPAYALVQDAFKNWRGMSESGGRRITRSVNIDVDSIRFLTIEDINRLERINLLKEYLAGMKQQLTEYNQSIESGDDPVNGRYLTNVGTFRAYMKEYLLKSEHTRKDMTMLVRQLEPGPTGLPIQIYVFTNDTRWGFYEDIQADLFDHVFAILPEFGLRPFQNPTGEDMRNINTQLLRRRGTQPTAPTQQ</sequence>
<dbReference type="SUPFAM" id="SSF50182">
    <property type="entry name" value="Sm-like ribonucleoproteins"/>
    <property type="match status" value="1"/>
</dbReference>
<accession>A0ABT0N9A3</accession>
<dbReference type="RefSeq" id="WP_249249648.1">
    <property type="nucleotide sequence ID" value="NZ_JAKIKT010000006.1"/>
</dbReference>
<comment type="similarity">
    <text evidence="2">Belongs to the MscS (TC 1.A.23) family.</text>
</comment>
<comment type="caution">
    <text evidence="9">The sequence shown here is derived from an EMBL/GenBank/DDBJ whole genome shotgun (WGS) entry which is preliminary data.</text>
</comment>
<dbReference type="Gene3D" id="2.30.30.60">
    <property type="match status" value="1"/>
</dbReference>
<evidence type="ECO:0000256" key="2">
    <source>
        <dbReference type="ARBA" id="ARBA00008017"/>
    </source>
</evidence>
<feature type="transmembrane region" description="Helical" evidence="6">
    <location>
        <begin position="172"/>
        <end position="189"/>
    </location>
</feature>
<evidence type="ECO:0000256" key="3">
    <source>
        <dbReference type="ARBA" id="ARBA00022692"/>
    </source>
</evidence>
<gene>
    <name evidence="9" type="ORF">L2725_14795</name>
</gene>
<keyword evidence="5 6" id="KW-0472">Membrane</keyword>
<evidence type="ECO:0000313" key="10">
    <source>
        <dbReference type="Proteomes" id="UP001202831"/>
    </source>
</evidence>
<dbReference type="PANTHER" id="PTHR30414:SF0">
    <property type="entry name" value="MINICONDUCTANCE MECHANOSENSITIVE CHANNEL YBDG"/>
    <property type="match status" value="1"/>
</dbReference>
<feature type="transmembrane region" description="Helical" evidence="6">
    <location>
        <begin position="107"/>
        <end position="125"/>
    </location>
</feature>
<feature type="domain" description="Mechanosensitive ion channel MscS C-terminal" evidence="8">
    <location>
        <begin position="338"/>
        <end position="401"/>
    </location>
</feature>
<evidence type="ECO:0000259" key="7">
    <source>
        <dbReference type="Pfam" id="PF00924"/>
    </source>
</evidence>
<dbReference type="Pfam" id="PF21082">
    <property type="entry name" value="MS_channel_3rd"/>
    <property type="match status" value="1"/>
</dbReference>
<dbReference type="InterPro" id="IPR030192">
    <property type="entry name" value="YbdG"/>
</dbReference>
<dbReference type="InterPro" id="IPR010920">
    <property type="entry name" value="LSM_dom_sf"/>
</dbReference>
<keyword evidence="4 6" id="KW-1133">Transmembrane helix</keyword>
<dbReference type="InterPro" id="IPR006685">
    <property type="entry name" value="MscS_channel_2nd"/>
</dbReference>
<feature type="domain" description="Mechanosensitive ion channel MscS" evidence="7">
    <location>
        <begin position="191"/>
        <end position="259"/>
    </location>
</feature>
<keyword evidence="3 6" id="KW-0812">Transmembrane</keyword>
<feature type="transmembrane region" description="Helical" evidence="6">
    <location>
        <begin position="26"/>
        <end position="46"/>
    </location>
</feature>
<dbReference type="InterPro" id="IPR049278">
    <property type="entry name" value="MS_channel_C"/>
</dbReference>
<evidence type="ECO:0000256" key="4">
    <source>
        <dbReference type="ARBA" id="ARBA00022989"/>
    </source>
</evidence>
<evidence type="ECO:0000256" key="6">
    <source>
        <dbReference type="SAM" id="Phobius"/>
    </source>
</evidence>
<organism evidence="9 10">
    <name type="scientific">Shewanella corallii</name>
    <dbReference type="NCBI Taxonomy" id="560080"/>
    <lineage>
        <taxon>Bacteria</taxon>
        <taxon>Pseudomonadati</taxon>
        <taxon>Pseudomonadota</taxon>
        <taxon>Gammaproteobacteria</taxon>
        <taxon>Alteromonadales</taxon>
        <taxon>Shewanellaceae</taxon>
        <taxon>Shewanella</taxon>
    </lineage>
</organism>
<reference evidence="9 10" key="1">
    <citation type="submission" date="2022-01" db="EMBL/GenBank/DDBJ databases">
        <title>Whole genome-based taxonomy of the Shewanellaceae.</title>
        <authorList>
            <person name="Martin-Rodriguez A.J."/>
        </authorList>
    </citation>
    <scope>NUCLEOTIDE SEQUENCE [LARGE SCALE GENOMIC DNA]</scope>
    <source>
        <strain evidence="9 10">DSM 21332</strain>
    </source>
</reference>
<proteinExistence type="inferred from homology"/>